<keyword evidence="2" id="KW-1185">Reference proteome</keyword>
<sequence length="86" mass="9683">MPFCSRNELSVGGEHNGLHSRSLGRIARLNTGQGWRHWSLFRRSPDEASQKTLPSYAYASTYVLATLSAVSRESRKPNLPCEQHLL</sequence>
<protein>
    <submittedName>
        <fullName evidence="1">Uncharacterized protein</fullName>
    </submittedName>
</protein>
<reference evidence="1 2" key="1">
    <citation type="submission" date="2019-01" db="EMBL/GenBank/DDBJ databases">
        <title>Draft genome sequences of three monokaryotic isolates of the white-rot basidiomycete fungus Dichomitus squalens.</title>
        <authorList>
            <consortium name="DOE Joint Genome Institute"/>
            <person name="Lopez S.C."/>
            <person name="Andreopoulos B."/>
            <person name="Pangilinan J."/>
            <person name="Lipzen A."/>
            <person name="Riley R."/>
            <person name="Ahrendt S."/>
            <person name="Ng V."/>
            <person name="Barry K."/>
            <person name="Daum C."/>
            <person name="Grigoriev I.V."/>
            <person name="Hilden K.S."/>
            <person name="Makela M.R."/>
            <person name="de Vries R.P."/>
        </authorList>
    </citation>
    <scope>NUCLEOTIDE SEQUENCE [LARGE SCALE GENOMIC DNA]</scope>
    <source>
        <strain evidence="1 2">CBS 464.89</strain>
    </source>
</reference>
<evidence type="ECO:0000313" key="1">
    <source>
        <dbReference type="EMBL" id="TBU60246.1"/>
    </source>
</evidence>
<evidence type="ECO:0000313" key="2">
    <source>
        <dbReference type="Proteomes" id="UP000292082"/>
    </source>
</evidence>
<dbReference type="AlphaFoldDB" id="A0A4Q9NUH9"/>
<proteinExistence type="predicted"/>
<dbReference type="Proteomes" id="UP000292082">
    <property type="component" value="Unassembled WGS sequence"/>
</dbReference>
<accession>A0A4Q9NUH9</accession>
<gene>
    <name evidence="1" type="ORF">BD310DRAFT_947425</name>
</gene>
<dbReference type="EMBL" id="ML145106">
    <property type="protein sequence ID" value="TBU60246.1"/>
    <property type="molecule type" value="Genomic_DNA"/>
</dbReference>
<name>A0A4Q9NUH9_9APHY</name>
<organism evidence="1 2">
    <name type="scientific">Dichomitus squalens</name>
    <dbReference type="NCBI Taxonomy" id="114155"/>
    <lineage>
        <taxon>Eukaryota</taxon>
        <taxon>Fungi</taxon>
        <taxon>Dikarya</taxon>
        <taxon>Basidiomycota</taxon>
        <taxon>Agaricomycotina</taxon>
        <taxon>Agaricomycetes</taxon>
        <taxon>Polyporales</taxon>
        <taxon>Polyporaceae</taxon>
        <taxon>Dichomitus</taxon>
    </lineage>
</organism>